<dbReference type="Gene3D" id="2.130.10.10">
    <property type="entry name" value="YVTN repeat-like/Quinoprotein amine dehydrogenase"/>
    <property type="match status" value="2"/>
</dbReference>
<evidence type="ECO:0000259" key="2">
    <source>
        <dbReference type="Pfam" id="PF00149"/>
    </source>
</evidence>
<dbReference type="OrthoDB" id="7012117at2"/>
<dbReference type="InterPro" id="IPR029052">
    <property type="entry name" value="Metallo-depent_PP-like"/>
</dbReference>
<name>A0A5M8QPJ4_9BACT</name>
<dbReference type="SUPFAM" id="SSF56300">
    <property type="entry name" value="Metallo-dependent phosphatases"/>
    <property type="match status" value="1"/>
</dbReference>
<gene>
    <name evidence="5" type="ORF">ACD591_12525</name>
    <name evidence="4" type="ORF">FOE74_01545</name>
</gene>
<reference evidence="5 7" key="3">
    <citation type="submission" date="2024-08" db="EMBL/GenBank/DDBJ databases">
        <authorList>
            <person name="Wei W."/>
        </authorList>
    </citation>
    <scope>NUCLEOTIDE SEQUENCE [LARGE SCALE GENOMIC DNA]</scope>
    <source>
        <strain evidence="5 7">XU2</strain>
    </source>
</reference>
<dbReference type="PANTHER" id="PTHR34512">
    <property type="entry name" value="CELL SURFACE PROTEIN"/>
    <property type="match status" value="1"/>
</dbReference>
<dbReference type="InterPro" id="IPR011047">
    <property type="entry name" value="Quinoprotein_ADH-like_sf"/>
</dbReference>
<feature type="domain" description="Pyrrolo-quinoline quinone repeat" evidence="3">
    <location>
        <begin position="322"/>
        <end position="534"/>
    </location>
</feature>
<dbReference type="InterPro" id="IPR004843">
    <property type="entry name" value="Calcineurin-like_PHP"/>
</dbReference>
<feature type="chain" id="PRO_5024380226" evidence="1">
    <location>
        <begin position="25"/>
        <end position="622"/>
    </location>
</feature>
<evidence type="ECO:0000256" key="1">
    <source>
        <dbReference type="SAM" id="SignalP"/>
    </source>
</evidence>
<dbReference type="Gene3D" id="3.60.21.10">
    <property type="match status" value="1"/>
</dbReference>
<evidence type="ECO:0000313" key="4">
    <source>
        <dbReference type="EMBL" id="KAA6437208.1"/>
    </source>
</evidence>
<evidence type="ECO:0000313" key="7">
    <source>
        <dbReference type="Proteomes" id="UP001570846"/>
    </source>
</evidence>
<dbReference type="InterPro" id="IPR002372">
    <property type="entry name" value="PQQ_rpt_dom"/>
</dbReference>
<dbReference type="InterPro" id="IPR018391">
    <property type="entry name" value="PQQ_b-propeller_rpt"/>
</dbReference>
<dbReference type="EMBL" id="VKKZ01000010">
    <property type="protein sequence ID" value="KAA6437208.1"/>
    <property type="molecule type" value="Genomic_DNA"/>
</dbReference>
<dbReference type="PANTHER" id="PTHR34512:SF30">
    <property type="entry name" value="OUTER MEMBRANE PROTEIN ASSEMBLY FACTOR BAMB"/>
    <property type="match status" value="1"/>
</dbReference>
<dbReference type="Proteomes" id="UP000323866">
    <property type="component" value="Unassembled WGS sequence"/>
</dbReference>
<dbReference type="InterPro" id="IPR015943">
    <property type="entry name" value="WD40/YVTN_repeat-like_dom_sf"/>
</dbReference>
<dbReference type="RefSeq" id="WP_149096847.1">
    <property type="nucleotide sequence ID" value="NZ_BMMG01000001.1"/>
</dbReference>
<dbReference type="SMART" id="SM00564">
    <property type="entry name" value="PQQ"/>
    <property type="match status" value="5"/>
</dbReference>
<proteinExistence type="predicted"/>
<evidence type="ECO:0000313" key="5">
    <source>
        <dbReference type="EMBL" id="MFA1772118.1"/>
    </source>
</evidence>
<keyword evidence="7" id="KW-1185">Reference proteome</keyword>
<keyword evidence="1" id="KW-0732">Signal</keyword>
<reference evidence="4 6" key="1">
    <citation type="submission" date="2019-07" db="EMBL/GenBank/DDBJ databases">
        <authorList>
            <person name="Qu J.-H."/>
        </authorList>
    </citation>
    <scope>NUCLEOTIDE SEQUENCE [LARGE SCALE GENOMIC DNA]</scope>
    <source>
        <strain evidence="4 6">MDT1-10-3</strain>
    </source>
</reference>
<protein>
    <submittedName>
        <fullName evidence="4">PQQ-binding-like beta-propeller repeat protein</fullName>
    </submittedName>
</protein>
<dbReference type="SUPFAM" id="SSF50998">
    <property type="entry name" value="Quinoprotein alcohol dehydrogenase-like"/>
    <property type="match status" value="1"/>
</dbReference>
<accession>A0A5M8QPJ4</accession>
<sequence>MDGYLKTMLLGLLLPLVCLGNPQAGPQRQDTLKFAVVTDTHIGKPGNSQGLAAIVQDINKNPDLDFVLHAGDVSDFGYDEQLAEAKALMEGLKKPYYIVPGNHDTGWSGSGGLAYDKQWQEQKFVADVKGVRLIGVSTGPYGRMANGYVPKDQMRWLDSLVAVTPPQQPVLFLAHYPLEEGLSNHQDVLAKLAKLNTLAIFCGHGHANKVLNFGGMTGIMSRTAQLREGTFAYNVVSLTEDSLFVRMVEVGRPGSSLWAALPLNKTKAKAIVPPPKSDSAPIAPEYKGVRAVWTRQDQGNLVSTPAVWKNSVLIGNLLGVFTSLDLRSGKEQWQFQAGQAIYSSPAVAGDRVVFASADSSIYCLNARNGKLLWKVKTGGPVVASPTIQGNRVYIGSSDLTFRALDLATGKSVWTYAGLAGFPPSQPTVAGGKVVFGTWGKTLYALNSADGTLAWEWKNQERSHYYSPAMAVPVVQNGKVYMVAPDEKLREFDLATGRQTFVTGASRVRESLGGSPQHDWLVAKTMQDTLVAWSTKGAVPEVVMRLAAGFGKDFSPSMPAFEGHHVYVGTSFGRVYAVDMDTRKTKWVYQLSQDMVNTVRPLPKGKVVVTSADGTISLLQPLD</sequence>
<comment type="caution">
    <text evidence="4">The sequence shown here is derived from an EMBL/GenBank/DDBJ whole genome shotgun (WGS) entry which is preliminary data.</text>
</comment>
<organism evidence="4 6">
    <name type="scientific">Rufibacter glacialis</name>
    <dbReference type="NCBI Taxonomy" id="1259555"/>
    <lineage>
        <taxon>Bacteria</taxon>
        <taxon>Pseudomonadati</taxon>
        <taxon>Bacteroidota</taxon>
        <taxon>Cytophagia</taxon>
        <taxon>Cytophagales</taxon>
        <taxon>Hymenobacteraceae</taxon>
        <taxon>Rufibacter</taxon>
    </lineage>
</organism>
<reference evidence="4 6" key="2">
    <citation type="submission" date="2019-09" db="EMBL/GenBank/DDBJ databases">
        <title>A bacterium isolated from glacier soil.</title>
        <authorList>
            <person name="Liu Q."/>
        </authorList>
    </citation>
    <scope>NUCLEOTIDE SEQUENCE [LARGE SCALE GENOMIC DNA]</scope>
    <source>
        <strain evidence="4 6">MDT1-10-3</strain>
    </source>
</reference>
<dbReference type="Pfam" id="PF13360">
    <property type="entry name" value="PQQ_2"/>
    <property type="match status" value="2"/>
</dbReference>
<feature type="domain" description="Calcineurin-like phosphoesterase" evidence="2">
    <location>
        <begin position="32"/>
        <end position="207"/>
    </location>
</feature>
<feature type="domain" description="Pyrrolo-quinoline quinone repeat" evidence="3">
    <location>
        <begin position="553"/>
        <end position="616"/>
    </location>
</feature>
<dbReference type="Proteomes" id="UP001570846">
    <property type="component" value="Unassembled WGS sequence"/>
</dbReference>
<dbReference type="EMBL" id="JBGOGF010000006">
    <property type="protein sequence ID" value="MFA1772118.1"/>
    <property type="molecule type" value="Genomic_DNA"/>
</dbReference>
<feature type="signal peptide" evidence="1">
    <location>
        <begin position="1"/>
        <end position="24"/>
    </location>
</feature>
<dbReference type="Pfam" id="PF00149">
    <property type="entry name" value="Metallophos"/>
    <property type="match status" value="1"/>
</dbReference>
<evidence type="ECO:0000259" key="3">
    <source>
        <dbReference type="Pfam" id="PF13360"/>
    </source>
</evidence>
<dbReference type="AlphaFoldDB" id="A0A5M8QPJ4"/>
<dbReference type="GO" id="GO:0016787">
    <property type="term" value="F:hydrolase activity"/>
    <property type="evidence" value="ECO:0007669"/>
    <property type="project" value="InterPro"/>
</dbReference>
<evidence type="ECO:0000313" key="6">
    <source>
        <dbReference type="Proteomes" id="UP000323866"/>
    </source>
</evidence>